<dbReference type="EMBL" id="JACHCB010000007">
    <property type="protein sequence ID" value="MBB6110426.1"/>
    <property type="molecule type" value="Genomic_DNA"/>
</dbReference>
<dbReference type="InterPro" id="IPR011990">
    <property type="entry name" value="TPR-like_helical_dom_sf"/>
</dbReference>
<dbReference type="Pfam" id="PF07980">
    <property type="entry name" value="SusD_RagB"/>
    <property type="match status" value="1"/>
</dbReference>
<evidence type="ECO:0000313" key="8">
    <source>
        <dbReference type="EMBL" id="MBB6110426.1"/>
    </source>
</evidence>
<evidence type="ECO:0000313" key="10">
    <source>
        <dbReference type="Proteomes" id="UP000541583"/>
    </source>
</evidence>
<keyword evidence="3" id="KW-0732">Signal</keyword>
<comment type="subcellular location">
    <subcellularLocation>
        <location evidence="1">Cell outer membrane</location>
    </subcellularLocation>
</comment>
<dbReference type="OrthoDB" id="9792139at2"/>
<organism evidence="9 11">
    <name type="scientific">Mucilaginibacter lappiensis</name>
    <dbReference type="NCBI Taxonomy" id="354630"/>
    <lineage>
        <taxon>Bacteria</taxon>
        <taxon>Pseudomonadati</taxon>
        <taxon>Bacteroidota</taxon>
        <taxon>Sphingobacteriia</taxon>
        <taxon>Sphingobacteriales</taxon>
        <taxon>Sphingobacteriaceae</taxon>
        <taxon>Mucilaginibacter</taxon>
    </lineage>
</organism>
<dbReference type="RefSeq" id="WP_076373938.1">
    <property type="nucleotide sequence ID" value="NZ_FTMG01000006.1"/>
</dbReference>
<dbReference type="InterPro" id="IPR012944">
    <property type="entry name" value="SusD_RagB_dom"/>
</dbReference>
<dbReference type="EMBL" id="JACHCA010000006">
    <property type="protein sequence ID" value="MBB6128467.1"/>
    <property type="molecule type" value="Genomic_DNA"/>
</dbReference>
<reference evidence="10 11" key="1">
    <citation type="submission" date="2020-08" db="EMBL/GenBank/DDBJ databases">
        <title>Genomic Encyclopedia of Type Strains, Phase IV (KMG-V): Genome sequencing to study the core and pangenomes of soil and plant-associated prokaryotes.</title>
        <authorList>
            <person name="Whitman W."/>
        </authorList>
    </citation>
    <scope>NUCLEOTIDE SEQUENCE [LARGE SCALE GENOMIC DNA]</scope>
    <source>
        <strain evidence="8 10">ANJLi2</strain>
        <strain evidence="9 11">MP601</strain>
    </source>
</reference>
<protein>
    <submittedName>
        <fullName evidence="9">Uncharacterized protein</fullName>
    </submittedName>
</protein>
<evidence type="ECO:0000313" key="9">
    <source>
        <dbReference type="EMBL" id="MBB6128467.1"/>
    </source>
</evidence>
<feature type="domain" description="RagB/SusD" evidence="6">
    <location>
        <begin position="305"/>
        <end position="594"/>
    </location>
</feature>
<dbReference type="AlphaFoldDB" id="A0A1N7A3Q0"/>
<dbReference type="Proteomes" id="UP000541583">
    <property type="component" value="Unassembled WGS sequence"/>
</dbReference>
<feature type="domain" description="SusD-like N-terminal" evidence="7">
    <location>
        <begin position="115"/>
        <end position="230"/>
    </location>
</feature>
<name>A0A1N7A3Q0_9SPHI</name>
<evidence type="ECO:0000256" key="4">
    <source>
        <dbReference type="ARBA" id="ARBA00023136"/>
    </source>
</evidence>
<evidence type="ECO:0000259" key="7">
    <source>
        <dbReference type="Pfam" id="PF14322"/>
    </source>
</evidence>
<sequence>MKTSKYLLVVLILSITQSFYSCKKSLDKPQIGSLSPELLQTKDGVNGLLIGAYSALRGQQGGDQSFGGADAWQSSPDNWIYAGVAGGDASKGSIAGDQQPIEPIANFYIDASNPFLNTKWIAIYEGVSRTNNVLRTLPKVTGFAATDAANIQAQARFLRAHFYFEGKRMFNNIPYIDETTTDFNQPNTVDVWPKIEADLKYAYNNLPATQSDIGRANKWAAGAYLAKVYMYELKYADAKALYDIIVTQGVTSGGLPYALTPLFHDNFRVATKNNSESVFAIQAVANVDPSAPSQANDFDLLNYPYGTSSPFSCCGFYQPSVDLVNHYRTNPTTGLPYLDDYDAHPIKNDIGILSANDFVPDDGAIDPRLDWTVGRRGIPYLDWGIHPGNDWIRGQDYGGPYSPIKHVYTQANQNTEGDQHSYGPGTAVNYNIIRFADVLLMAAEAEAQLGNLSKAEDYVNMVRNRAANPDGFVFKYTDDSNPTGGVSTTPAANYKVSPYPPGDFTKGLTYALKAIYYERQIELAMEGHRFFDVVRWGIADQALNAYFQYQGKITSDVTQGHFIKGKNEYYPIPQIQIDLSTKNGKPVLKQNPGYN</sequence>
<dbReference type="Gene3D" id="1.25.40.390">
    <property type="match status" value="1"/>
</dbReference>
<dbReference type="Pfam" id="PF14322">
    <property type="entry name" value="SusD-like_3"/>
    <property type="match status" value="1"/>
</dbReference>
<comment type="similarity">
    <text evidence="2">Belongs to the SusD family.</text>
</comment>
<keyword evidence="4" id="KW-0472">Membrane</keyword>
<comment type="caution">
    <text evidence="9">The sequence shown here is derived from an EMBL/GenBank/DDBJ whole genome shotgun (WGS) entry which is preliminary data.</text>
</comment>
<dbReference type="PROSITE" id="PS51257">
    <property type="entry name" value="PROKAR_LIPOPROTEIN"/>
    <property type="match status" value="1"/>
</dbReference>
<dbReference type="Proteomes" id="UP000548326">
    <property type="component" value="Unassembled WGS sequence"/>
</dbReference>
<keyword evidence="10" id="KW-1185">Reference proteome</keyword>
<dbReference type="STRING" id="354630.SAMN05421821_106233"/>
<evidence type="ECO:0000256" key="5">
    <source>
        <dbReference type="ARBA" id="ARBA00023237"/>
    </source>
</evidence>
<dbReference type="SUPFAM" id="SSF48452">
    <property type="entry name" value="TPR-like"/>
    <property type="match status" value="1"/>
</dbReference>
<evidence type="ECO:0000259" key="6">
    <source>
        <dbReference type="Pfam" id="PF07980"/>
    </source>
</evidence>
<proteinExistence type="inferred from homology"/>
<evidence type="ECO:0000256" key="1">
    <source>
        <dbReference type="ARBA" id="ARBA00004442"/>
    </source>
</evidence>
<evidence type="ECO:0000256" key="2">
    <source>
        <dbReference type="ARBA" id="ARBA00006275"/>
    </source>
</evidence>
<dbReference type="GO" id="GO:0009279">
    <property type="term" value="C:cell outer membrane"/>
    <property type="evidence" value="ECO:0007669"/>
    <property type="project" value="UniProtKB-SubCell"/>
</dbReference>
<dbReference type="InterPro" id="IPR033985">
    <property type="entry name" value="SusD-like_N"/>
</dbReference>
<evidence type="ECO:0000256" key="3">
    <source>
        <dbReference type="ARBA" id="ARBA00022729"/>
    </source>
</evidence>
<keyword evidence="5" id="KW-0998">Cell outer membrane</keyword>
<accession>A0A1N7A3Q0</accession>
<evidence type="ECO:0000313" key="11">
    <source>
        <dbReference type="Proteomes" id="UP000548326"/>
    </source>
</evidence>
<gene>
    <name evidence="9" type="ORF">HDF22_002588</name>
    <name evidence="8" type="ORF">HDF23_003182</name>
</gene>